<keyword evidence="3" id="KW-1185">Reference proteome</keyword>
<reference evidence="2 3" key="1">
    <citation type="submission" date="2021-10" db="EMBL/GenBank/DDBJ databases">
        <title>Anaerobic single-cell dispensing facilitates the cultivation of human gut bacteria.</title>
        <authorList>
            <person name="Afrizal A."/>
        </authorList>
    </citation>
    <scope>NUCLEOTIDE SEQUENCE [LARGE SCALE GENOMIC DNA]</scope>
    <source>
        <strain evidence="2 3">CLA-AA-H246</strain>
    </source>
</reference>
<evidence type="ECO:0000256" key="1">
    <source>
        <dbReference type="SAM" id="MobiDB-lite"/>
    </source>
</evidence>
<dbReference type="Proteomes" id="UP001299235">
    <property type="component" value="Unassembled WGS sequence"/>
</dbReference>
<accession>A0ABS8F0L4</accession>
<comment type="caution">
    <text evidence="2">The sequence shown here is derived from an EMBL/GenBank/DDBJ whole genome shotgun (WGS) entry which is preliminary data.</text>
</comment>
<sequence>MYRNKGTITVFLSLISMLFLSLFCTMAESVRVQAARFQAAAAFDMGLFSIFGEYDRVLLEEYDLWFLDGSSEEQKIREVLETKMEKYIQPNINPRYNLAAGRSWDVFPTELDRCTVDKYALATDHGGQVFYSQAVENQKELFVGEAASALRKNIKQMEEGNQKGEEYQNEEQKADEEYQRAQAAQMEEKKRQESEKENAEKQEESDTDIKETEAVQAKVENPLDQIKKIKSMGILGLVLKDGTVVSDKTIERKDLPSERNLQKGSLLVDEISADPVSEAIFLNYLQKHFQCAVDEGGKHQKGSKEHSLSYELEYIIGGQKSDRENLKKTVNRILLIREGMNYATLAKSAKMRGEAMALAAAITGAAALPEFAGALQKLLMLAWAYGESLLDVRTLLAKGKVPMLKAETEWKLPLEKLGMLAEVLKECDAGGGNGQSYEDYLSGLLILGKKQQRNLRVLDLIECNRRMEKGGETFRVDALVAQAEASADFELAPVFLRVPAVWMHVRNQGTAYTIKGQYGYGQP</sequence>
<organism evidence="2 3">
    <name type="scientific">Hominisplanchenecus faecis</name>
    <dbReference type="NCBI Taxonomy" id="2885351"/>
    <lineage>
        <taxon>Bacteria</taxon>
        <taxon>Bacillati</taxon>
        <taxon>Bacillota</taxon>
        <taxon>Clostridia</taxon>
        <taxon>Lachnospirales</taxon>
        <taxon>Lachnospiraceae</taxon>
        <taxon>Hominisplanchenecus</taxon>
    </lineage>
</organism>
<dbReference type="Pfam" id="PF18960">
    <property type="entry name" value="DUF5702"/>
    <property type="match status" value="1"/>
</dbReference>
<name>A0ABS8F0L4_9FIRM</name>
<dbReference type="RefSeq" id="WP_248835987.1">
    <property type="nucleotide sequence ID" value="NZ_JAJEQE010000060.1"/>
</dbReference>
<dbReference type="InterPro" id="IPR043756">
    <property type="entry name" value="DUF5702"/>
</dbReference>
<gene>
    <name evidence="2" type="ORF">LKD42_13175</name>
</gene>
<feature type="compositionally biased region" description="Basic and acidic residues" evidence="1">
    <location>
        <begin position="159"/>
        <end position="179"/>
    </location>
</feature>
<dbReference type="EMBL" id="JAJEQE010000060">
    <property type="protein sequence ID" value="MCC2150177.1"/>
    <property type="molecule type" value="Genomic_DNA"/>
</dbReference>
<feature type="compositionally biased region" description="Basic and acidic residues" evidence="1">
    <location>
        <begin position="186"/>
        <end position="211"/>
    </location>
</feature>
<protein>
    <submittedName>
        <fullName evidence="2">DUF5702 domain-containing protein</fullName>
    </submittedName>
</protein>
<evidence type="ECO:0000313" key="2">
    <source>
        <dbReference type="EMBL" id="MCC2150177.1"/>
    </source>
</evidence>
<evidence type="ECO:0000313" key="3">
    <source>
        <dbReference type="Proteomes" id="UP001299235"/>
    </source>
</evidence>
<proteinExistence type="predicted"/>
<feature type="region of interest" description="Disordered" evidence="1">
    <location>
        <begin position="159"/>
        <end position="211"/>
    </location>
</feature>